<dbReference type="InterPro" id="IPR016064">
    <property type="entry name" value="NAD/diacylglycerol_kinase_sf"/>
</dbReference>
<evidence type="ECO:0000313" key="2">
    <source>
        <dbReference type="EMBL" id="GLT22909.1"/>
    </source>
</evidence>
<sequence length="322" mass="34857">MGMADAPRLDADAPWLVVVNAASGRQEGDAIAALIRDTVSARGHQVSVRLVTHAEELEQTARQAAGQARDRNGLLVAVGGDGTLNTVAAAALEVGAAYSVIPGGTFNYFGRNNGFPTEPEAAIHAVLGGRLRPIQVGRVNERIFLVNASLGLYPQLLEDRESFKQQWGRSRPAAWGAALLTLLGRHRLHRLHLQSGDVDKHLLASTLFVGNNRLQLSDIGLPEAGEVDEGQLVGLVLRPVGRLGLVRLALQGALGRLADAEEIERLVFRRLRVAQGGWWRRRQVKVAMDGEQYLMRTPLVFEVASQPLWLVAPDPPQDEASG</sequence>
<name>A0ABQ6FD37_9RHOO</name>
<dbReference type="Gene3D" id="3.40.50.10330">
    <property type="entry name" value="Probable inorganic polyphosphate/atp-NAD kinase, domain 1"/>
    <property type="match status" value="1"/>
</dbReference>
<gene>
    <name evidence="2" type="ORF">GCM10007933_23700</name>
</gene>
<dbReference type="InterPro" id="IPR050187">
    <property type="entry name" value="Lipid_Phosphate_FormReg"/>
</dbReference>
<evidence type="ECO:0000259" key="1">
    <source>
        <dbReference type="PROSITE" id="PS50146"/>
    </source>
</evidence>
<proteinExistence type="predicted"/>
<evidence type="ECO:0000313" key="3">
    <source>
        <dbReference type="Proteomes" id="UP001157167"/>
    </source>
</evidence>
<dbReference type="PROSITE" id="PS50146">
    <property type="entry name" value="DAGK"/>
    <property type="match status" value="1"/>
</dbReference>
<dbReference type="PANTHER" id="PTHR12358">
    <property type="entry name" value="SPHINGOSINE KINASE"/>
    <property type="match status" value="1"/>
</dbReference>
<dbReference type="PANTHER" id="PTHR12358:SF54">
    <property type="entry name" value="SPHINGOSINE KINASE RELATED PROTEIN"/>
    <property type="match status" value="1"/>
</dbReference>
<organism evidence="2 3">
    <name type="scientific">Zoogloea oryzae</name>
    <dbReference type="NCBI Taxonomy" id="310767"/>
    <lineage>
        <taxon>Bacteria</taxon>
        <taxon>Pseudomonadati</taxon>
        <taxon>Pseudomonadota</taxon>
        <taxon>Betaproteobacteria</taxon>
        <taxon>Rhodocyclales</taxon>
        <taxon>Zoogloeaceae</taxon>
        <taxon>Zoogloea</taxon>
    </lineage>
</organism>
<reference evidence="3" key="1">
    <citation type="journal article" date="2019" name="Int. J. Syst. Evol. Microbiol.">
        <title>The Global Catalogue of Microorganisms (GCM) 10K type strain sequencing project: providing services to taxonomists for standard genome sequencing and annotation.</title>
        <authorList>
            <consortium name="The Broad Institute Genomics Platform"/>
            <consortium name="The Broad Institute Genome Sequencing Center for Infectious Disease"/>
            <person name="Wu L."/>
            <person name="Ma J."/>
        </authorList>
    </citation>
    <scope>NUCLEOTIDE SEQUENCE [LARGE SCALE GENOMIC DNA]</scope>
    <source>
        <strain evidence="3">NBRC 102407</strain>
    </source>
</reference>
<dbReference type="SMART" id="SM00046">
    <property type="entry name" value="DAGKc"/>
    <property type="match status" value="1"/>
</dbReference>
<dbReference type="Gene3D" id="2.60.200.40">
    <property type="match status" value="1"/>
</dbReference>
<protein>
    <recommendedName>
        <fullName evidence="1">DAGKc domain-containing protein</fullName>
    </recommendedName>
</protein>
<feature type="domain" description="DAGKc" evidence="1">
    <location>
        <begin position="10"/>
        <end position="143"/>
    </location>
</feature>
<keyword evidence="3" id="KW-1185">Reference proteome</keyword>
<dbReference type="InterPro" id="IPR017438">
    <property type="entry name" value="ATP-NAD_kinase_N"/>
</dbReference>
<accession>A0ABQ6FD37</accession>
<dbReference type="Pfam" id="PF00781">
    <property type="entry name" value="DAGK_cat"/>
    <property type="match status" value="1"/>
</dbReference>
<dbReference type="InterPro" id="IPR001206">
    <property type="entry name" value="Diacylglycerol_kinase_cat_dom"/>
</dbReference>
<comment type="caution">
    <text evidence="2">The sequence shown here is derived from an EMBL/GenBank/DDBJ whole genome shotgun (WGS) entry which is preliminary data.</text>
</comment>
<dbReference type="RefSeq" id="WP_284188181.1">
    <property type="nucleotide sequence ID" value="NZ_BSPX01000034.1"/>
</dbReference>
<dbReference type="SUPFAM" id="SSF111331">
    <property type="entry name" value="NAD kinase/diacylglycerol kinase-like"/>
    <property type="match status" value="1"/>
</dbReference>
<dbReference type="EMBL" id="BSPX01000034">
    <property type="protein sequence ID" value="GLT22909.1"/>
    <property type="molecule type" value="Genomic_DNA"/>
</dbReference>
<dbReference type="Proteomes" id="UP001157167">
    <property type="component" value="Unassembled WGS sequence"/>
</dbReference>